<sequence length="367" mass="42199">MIDPIPPPPPTLFNLAKPLADTLALPSLPHHIHEVLFAAILYQSVQSIISPFVSNLLFPQIYASLTKRTRVNWDVHVVSLVQSLLINTLALWVMFTDNERYEMRNDVKERVYGYTGASGLIQALACGYFVWDLVRPFCNYYGPVFILYELSSPFLNVHWFCDKLNMTGSKLQWYNGMVLLFTFFSCRLVWGTYQSIRVYYDVWQILKIDTTAAFRQGHDLSSTTGKSIFNTRDGQLCMGDSQCVRAQSEVMKFVNLATSVPYWLIAVYLVSNVTLNALNWYWFGKMIETVMKRFEGKPHDEYKNERDMVEKEKERRKSVVEHAADTLDREVLTGPVTPGVEKIERLAMSSGSNIDGATEVNRRRRDL</sequence>
<evidence type="ECO:0000256" key="2">
    <source>
        <dbReference type="ARBA" id="ARBA00022692"/>
    </source>
</evidence>
<dbReference type="GO" id="GO:0055088">
    <property type="term" value="P:lipid homeostasis"/>
    <property type="evidence" value="ECO:0007669"/>
    <property type="project" value="TreeGrafter"/>
</dbReference>
<dbReference type="PANTHER" id="PTHR13439">
    <property type="entry name" value="CT120 PROTEIN"/>
    <property type="match status" value="1"/>
</dbReference>
<feature type="transmembrane region" description="Helical" evidence="6">
    <location>
        <begin position="111"/>
        <end position="131"/>
    </location>
</feature>
<evidence type="ECO:0000313" key="9">
    <source>
        <dbReference type="Proteomes" id="UP001309876"/>
    </source>
</evidence>
<dbReference type="Proteomes" id="UP001309876">
    <property type="component" value="Unassembled WGS sequence"/>
</dbReference>
<feature type="transmembrane region" description="Helical" evidence="6">
    <location>
        <begin position="173"/>
        <end position="193"/>
    </location>
</feature>
<evidence type="ECO:0000259" key="7">
    <source>
        <dbReference type="PROSITE" id="PS50922"/>
    </source>
</evidence>
<keyword evidence="2 5" id="KW-0812">Transmembrane</keyword>
<dbReference type="PROSITE" id="PS50922">
    <property type="entry name" value="TLC"/>
    <property type="match status" value="1"/>
</dbReference>
<name>A0AAN7T4V2_9EURO</name>
<dbReference type="PANTHER" id="PTHR13439:SF0">
    <property type="entry name" value="TOPOISOMERASE I DAMAGE AFFECTED PROTEIN 4"/>
    <property type="match status" value="1"/>
</dbReference>
<feature type="domain" description="TLC" evidence="7">
    <location>
        <begin position="32"/>
        <end position="295"/>
    </location>
</feature>
<accession>A0AAN7T4V2</accession>
<feature type="transmembrane region" description="Helical" evidence="6">
    <location>
        <begin position="73"/>
        <end position="95"/>
    </location>
</feature>
<dbReference type="GO" id="GO:0016020">
    <property type="term" value="C:membrane"/>
    <property type="evidence" value="ECO:0007669"/>
    <property type="project" value="UniProtKB-SubCell"/>
</dbReference>
<comment type="subcellular location">
    <subcellularLocation>
        <location evidence="1">Membrane</location>
        <topology evidence="1">Multi-pass membrane protein</topology>
    </subcellularLocation>
</comment>
<dbReference type="InterPro" id="IPR050846">
    <property type="entry name" value="TLCD"/>
</dbReference>
<evidence type="ECO:0000256" key="3">
    <source>
        <dbReference type="ARBA" id="ARBA00022989"/>
    </source>
</evidence>
<protein>
    <recommendedName>
        <fullName evidence="7">TLC domain-containing protein</fullName>
    </recommendedName>
</protein>
<evidence type="ECO:0000256" key="6">
    <source>
        <dbReference type="SAM" id="Phobius"/>
    </source>
</evidence>
<gene>
    <name evidence="8" type="ORF">LTR05_002963</name>
</gene>
<dbReference type="EMBL" id="JAVRRJ010000002">
    <property type="protein sequence ID" value="KAK5088742.1"/>
    <property type="molecule type" value="Genomic_DNA"/>
</dbReference>
<dbReference type="InterPro" id="IPR006634">
    <property type="entry name" value="TLC-dom"/>
</dbReference>
<organism evidence="8 9">
    <name type="scientific">Lithohypha guttulata</name>
    <dbReference type="NCBI Taxonomy" id="1690604"/>
    <lineage>
        <taxon>Eukaryota</taxon>
        <taxon>Fungi</taxon>
        <taxon>Dikarya</taxon>
        <taxon>Ascomycota</taxon>
        <taxon>Pezizomycotina</taxon>
        <taxon>Eurotiomycetes</taxon>
        <taxon>Chaetothyriomycetidae</taxon>
        <taxon>Chaetothyriales</taxon>
        <taxon>Trichomeriaceae</taxon>
        <taxon>Lithohypha</taxon>
    </lineage>
</organism>
<feature type="transmembrane region" description="Helical" evidence="6">
    <location>
        <begin position="260"/>
        <end position="283"/>
    </location>
</feature>
<dbReference type="AlphaFoldDB" id="A0AAN7T4V2"/>
<proteinExistence type="predicted"/>
<evidence type="ECO:0000256" key="5">
    <source>
        <dbReference type="PROSITE-ProRule" id="PRU00205"/>
    </source>
</evidence>
<keyword evidence="3 6" id="KW-1133">Transmembrane helix</keyword>
<comment type="caution">
    <text evidence="8">The sequence shown here is derived from an EMBL/GenBank/DDBJ whole genome shotgun (WGS) entry which is preliminary data.</text>
</comment>
<reference evidence="8 9" key="1">
    <citation type="submission" date="2023-08" db="EMBL/GenBank/DDBJ databases">
        <title>Black Yeasts Isolated from many extreme environments.</title>
        <authorList>
            <person name="Coleine C."/>
            <person name="Stajich J.E."/>
            <person name="Selbmann L."/>
        </authorList>
    </citation>
    <scope>NUCLEOTIDE SEQUENCE [LARGE SCALE GENOMIC DNA]</scope>
    <source>
        <strain evidence="8 9">CCFEE 5910</strain>
    </source>
</reference>
<keyword evidence="9" id="KW-1185">Reference proteome</keyword>
<dbReference type="GO" id="GO:0005783">
    <property type="term" value="C:endoplasmic reticulum"/>
    <property type="evidence" value="ECO:0007669"/>
    <property type="project" value="TreeGrafter"/>
</dbReference>
<feature type="transmembrane region" description="Helical" evidence="6">
    <location>
        <begin position="35"/>
        <end position="53"/>
    </location>
</feature>
<evidence type="ECO:0000256" key="1">
    <source>
        <dbReference type="ARBA" id="ARBA00004141"/>
    </source>
</evidence>
<evidence type="ECO:0000256" key="4">
    <source>
        <dbReference type="ARBA" id="ARBA00023136"/>
    </source>
</evidence>
<dbReference type="SMART" id="SM00724">
    <property type="entry name" value="TLC"/>
    <property type="match status" value="1"/>
</dbReference>
<dbReference type="Pfam" id="PF03798">
    <property type="entry name" value="TRAM_LAG1_CLN8"/>
    <property type="match status" value="1"/>
</dbReference>
<keyword evidence="4 5" id="KW-0472">Membrane</keyword>
<evidence type="ECO:0000313" key="8">
    <source>
        <dbReference type="EMBL" id="KAK5088742.1"/>
    </source>
</evidence>